<feature type="non-terminal residue" evidence="1">
    <location>
        <position position="1"/>
    </location>
</feature>
<name>A0A392VAS2_9FABA</name>
<evidence type="ECO:0008006" key="3">
    <source>
        <dbReference type="Google" id="ProtNLM"/>
    </source>
</evidence>
<dbReference type="Proteomes" id="UP000265520">
    <property type="component" value="Unassembled WGS sequence"/>
</dbReference>
<accession>A0A392VAS2</accession>
<dbReference type="AlphaFoldDB" id="A0A392VAS2"/>
<dbReference type="EMBL" id="LXQA011110559">
    <property type="protein sequence ID" value="MCI85237.1"/>
    <property type="molecule type" value="Genomic_DNA"/>
</dbReference>
<organism evidence="1 2">
    <name type="scientific">Trifolium medium</name>
    <dbReference type="NCBI Taxonomy" id="97028"/>
    <lineage>
        <taxon>Eukaryota</taxon>
        <taxon>Viridiplantae</taxon>
        <taxon>Streptophyta</taxon>
        <taxon>Embryophyta</taxon>
        <taxon>Tracheophyta</taxon>
        <taxon>Spermatophyta</taxon>
        <taxon>Magnoliopsida</taxon>
        <taxon>eudicotyledons</taxon>
        <taxon>Gunneridae</taxon>
        <taxon>Pentapetalae</taxon>
        <taxon>rosids</taxon>
        <taxon>fabids</taxon>
        <taxon>Fabales</taxon>
        <taxon>Fabaceae</taxon>
        <taxon>Papilionoideae</taxon>
        <taxon>50 kb inversion clade</taxon>
        <taxon>NPAAA clade</taxon>
        <taxon>Hologalegina</taxon>
        <taxon>IRL clade</taxon>
        <taxon>Trifolieae</taxon>
        <taxon>Trifolium</taxon>
    </lineage>
</organism>
<keyword evidence="2" id="KW-1185">Reference proteome</keyword>
<reference evidence="1 2" key="1">
    <citation type="journal article" date="2018" name="Front. Plant Sci.">
        <title>Red Clover (Trifolium pratense) and Zigzag Clover (T. medium) - A Picture of Genomic Similarities and Differences.</title>
        <authorList>
            <person name="Dluhosova J."/>
            <person name="Istvanek J."/>
            <person name="Nedelnik J."/>
            <person name="Repkova J."/>
        </authorList>
    </citation>
    <scope>NUCLEOTIDE SEQUENCE [LARGE SCALE GENOMIC DNA]</scope>
    <source>
        <strain evidence="2">cv. 10/8</strain>
        <tissue evidence="1">Leaf</tissue>
    </source>
</reference>
<evidence type="ECO:0000313" key="2">
    <source>
        <dbReference type="Proteomes" id="UP000265520"/>
    </source>
</evidence>
<evidence type="ECO:0000313" key="1">
    <source>
        <dbReference type="EMBL" id="MCI85237.1"/>
    </source>
</evidence>
<protein>
    <recommendedName>
        <fullName evidence="3">RNA-directed DNA polymerase (Reverse transcriptase)</fullName>
    </recommendedName>
</protein>
<proteinExistence type="predicted"/>
<sequence length="48" mass="5589">LKLRLKAWNKVEFGNLESRMKKLIEDIKELDVRGEISGLAPHDVTLRK</sequence>
<comment type="caution">
    <text evidence="1">The sequence shown here is derived from an EMBL/GenBank/DDBJ whole genome shotgun (WGS) entry which is preliminary data.</text>
</comment>